<dbReference type="EMBL" id="CALNXJ010000113">
    <property type="protein sequence ID" value="CAH3165152.1"/>
    <property type="molecule type" value="Genomic_DNA"/>
</dbReference>
<reference evidence="2 3" key="1">
    <citation type="submission" date="2022-05" db="EMBL/GenBank/DDBJ databases">
        <authorList>
            <consortium name="Genoscope - CEA"/>
            <person name="William W."/>
        </authorList>
    </citation>
    <scope>NUCLEOTIDE SEQUENCE [LARGE SCALE GENOMIC DNA]</scope>
</reference>
<evidence type="ECO:0000256" key="1">
    <source>
        <dbReference type="SAM" id="MobiDB-lite"/>
    </source>
</evidence>
<comment type="caution">
    <text evidence="2">The sequence shown here is derived from an EMBL/GenBank/DDBJ whole genome shotgun (WGS) entry which is preliminary data.</text>
</comment>
<name>A0AAU9Y4C1_9CNID</name>
<protein>
    <submittedName>
        <fullName evidence="2">Uncharacterized protein</fullName>
    </submittedName>
</protein>
<gene>
    <name evidence="2" type="ORF">PMEA_00003368</name>
</gene>
<sequence length="74" mass="8172">VQLNDIPRDQAVDAAIAQEIAQEDVQHFGGNPLGESSSSGVNQVKRDNVWSRGRSVGRCHQRKRCFRCGLANHT</sequence>
<feature type="non-terminal residue" evidence="2">
    <location>
        <position position="74"/>
    </location>
</feature>
<dbReference type="Proteomes" id="UP001159428">
    <property type="component" value="Unassembled WGS sequence"/>
</dbReference>
<evidence type="ECO:0000313" key="2">
    <source>
        <dbReference type="EMBL" id="CAH3165152.1"/>
    </source>
</evidence>
<dbReference type="AlphaFoldDB" id="A0AAU9Y4C1"/>
<accession>A0AAU9Y4C1</accession>
<proteinExistence type="predicted"/>
<evidence type="ECO:0000313" key="3">
    <source>
        <dbReference type="Proteomes" id="UP001159428"/>
    </source>
</evidence>
<keyword evidence="3" id="KW-1185">Reference proteome</keyword>
<feature type="region of interest" description="Disordered" evidence="1">
    <location>
        <begin position="27"/>
        <end position="47"/>
    </location>
</feature>
<organism evidence="2 3">
    <name type="scientific">Pocillopora meandrina</name>
    <dbReference type="NCBI Taxonomy" id="46732"/>
    <lineage>
        <taxon>Eukaryota</taxon>
        <taxon>Metazoa</taxon>
        <taxon>Cnidaria</taxon>
        <taxon>Anthozoa</taxon>
        <taxon>Hexacorallia</taxon>
        <taxon>Scleractinia</taxon>
        <taxon>Astrocoeniina</taxon>
        <taxon>Pocilloporidae</taxon>
        <taxon>Pocillopora</taxon>
    </lineage>
</organism>
<feature type="non-terminal residue" evidence="2">
    <location>
        <position position="1"/>
    </location>
</feature>